<evidence type="ECO:0000313" key="4">
    <source>
        <dbReference type="Proteomes" id="UP000031524"/>
    </source>
</evidence>
<dbReference type="Proteomes" id="UP000031524">
    <property type="component" value="Chromosome"/>
</dbReference>
<protein>
    <submittedName>
        <fullName evidence="3">Phytoene dehydrogenase</fullName>
    </submittedName>
</protein>
<feature type="compositionally biased region" description="Polar residues" evidence="1">
    <location>
        <begin position="210"/>
        <end position="223"/>
    </location>
</feature>
<dbReference type="Gene3D" id="3.50.50.60">
    <property type="entry name" value="FAD/NAD(P)-binding domain"/>
    <property type="match status" value="1"/>
</dbReference>
<name>A0A0B5D1A8_9CORY</name>
<dbReference type="SUPFAM" id="SSF51905">
    <property type="entry name" value="FAD/NAD(P)-binding domain"/>
    <property type="match status" value="1"/>
</dbReference>
<dbReference type="Pfam" id="PF01593">
    <property type="entry name" value="Amino_oxidase"/>
    <property type="match status" value="1"/>
</dbReference>
<dbReference type="EMBL" id="CP005286">
    <property type="protein sequence ID" value="AJE32391.1"/>
    <property type="molecule type" value="Genomic_DNA"/>
</dbReference>
<gene>
    <name evidence="3" type="ORF">B842_02690</name>
</gene>
<dbReference type="KEGG" id="chm:B842_02690"/>
<dbReference type="PANTHER" id="PTHR43734">
    <property type="entry name" value="PHYTOENE DESATURASE"/>
    <property type="match status" value="1"/>
</dbReference>
<reference evidence="3 4" key="1">
    <citation type="submission" date="2013-04" db="EMBL/GenBank/DDBJ databases">
        <title>Complete genome sequence of Corynebacterium humireducens DSM 45392(T), isolated from a wastewater-fed microbial fuel cell.</title>
        <authorList>
            <person name="Ruckert C."/>
            <person name="Albersmeier A."/>
            <person name="Kalinowski J."/>
        </authorList>
    </citation>
    <scope>NUCLEOTIDE SEQUENCE [LARGE SCALE GENOMIC DNA]</scope>
    <source>
        <strain evidence="4">MFC-5</strain>
    </source>
</reference>
<feature type="region of interest" description="Disordered" evidence="1">
    <location>
        <begin position="160"/>
        <end position="223"/>
    </location>
</feature>
<feature type="compositionally biased region" description="Low complexity" evidence="1">
    <location>
        <begin position="182"/>
        <end position="200"/>
    </location>
</feature>
<evidence type="ECO:0000259" key="2">
    <source>
        <dbReference type="Pfam" id="PF01593"/>
    </source>
</evidence>
<dbReference type="GO" id="GO:0016491">
    <property type="term" value="F:oxidoreductase activity"/>
    <property type="evidence" value="ECO:0007669"/>
    <property type="project" value="InterPro"/>
</dbReference>
<dbReference type="InterPro" id="IPR036188">
    <property type="entry name" value="FAD/NAD-bd_sf"/>
</dbReference>
<dbReference type="HOGENOM" id="CLU_1238513_0_0_11"/>
<dbReference type="InterPro" id="IPR002937">
    <property type="entry name" value="Amino_oxidase"/>
</dbReference>
<sequence length="223" mass="24031">MPSGPGIFRLAESLEPGVGEKLRRYLESAGDSYGIAVDRFLCTTFSDPRSFLHPATLRRSVKLTTLITQSLAGFVEKQFRDHRLRQMLTYPAVFLSSHPERTPALYHLMSHTDLVQGVRFPVGGFAAVVRSLENLAREQGVEFRLGAEVTAIRSAEGRATGVELTDGTLLDAPSSSPPPTSTTPRPACSRRSSAPTRRSTGGAASRGWAPSSSWPACGASSRS</sequence>
<proteinExistence type="predicted"/>
<dbReference type="PANTHER" id="PTHR43734:SF1">
    <property type="entry name" value="PHYTOENE DESATURASE"/>
    <property type="match status" value="1"/>
</dbReference>
<evidence type="ECO:0000313" key="3">
    <source>
        <dbReference type="EMBL" id="AJE32391.1"/>
    </source>
</evidence>
<dbReference type="STRING" id="1223515.B842_02690"/>
<feature type="domain" description="Amine oxidase" evidence="2">
    <location>
        <begin position="68"/>
        <end position="169"/>
    </location>
</feature>
<dbReference type="AlphaFoldDB" id="A0A0B5D1A8"/>
<organism evidence="3 4">
    <name type="scientific">Corynebacterium humireducens NBRC 106098 = DSM 45392</name>
    <dbReference type="NCBI Taxonomy" id="1223515"/>
    <lineage>
        <taxon>Bacteria</taxon>
        <taxon>Bacillati</taxon>
        <taxon>Actinomycetota</taxon>
        <taxon>Actinomycetes</taxon>
        <taxon>Mycobacteriales</taxon>
        <taxon>Corynebacteriaceae</taxon>
        <taxon>Corynebacterium</taxon>
    </lineage>
</organism>
<accession>A0A0B5D1A8</accession>
<keyword evidence="4" id="KW-1185">Reference proteome</keyword>
<evidence type="ECO:0000256" key="1">
    <source>
        <dbReference type="SAM" id="MobiDB-lite"/>
    </source>
</evidence>